<dbReference type="Pfam" id="PF00169">
    <property type="entry name" value="PH"/>
    <property type="match status" value="1"/>
</dbReference>
<feature type="region of interest" description="Disordered" evidence="7">
    <location>
        <begin position="233"/>
        <end position="357"/>
    </location>
</feature>
<dbReference type="SMART" id="SM00233">
    <property type="entry name" value="PH"/>
    <property type="match status" value="1"/>
</dbReference>
<dbReference type="GO" id="GO:0070507">
    <property type="term" value="P:regulation of microtubule cytoskeleton organization"/>
    <property type="evidence" value="ECO:0007669"/>
    <property type="project" value="TreeGrafter"/>
</dbReference>
<feature type="compositionally biased region" description="Polar residues" evidence="7">
    <location>
        <begin position="453"/>
        <end position="463"/>
    </location>
</feature>
<dbReference type="FunFam" id="2.60.200.20:FF:000004">
    <property type="entry name" value="pleckstrin homology-like domain family B member 1 isoform X1"/>
    <property type="match status" value="1"/>
</dbReference>
<feature type="domain" description="PH" evidence="8">
    <location>
        <begin position="1293"/>
        <end position="1396"/>
    </location>
</feature>
<evidence type="ECO:0000256" key="2">
    <source>
        <dbReference type="ARBA" id="ARBA00022553"/>
    </source>
</evidence>
<feature type="coiled-coil region" evidence="6">
    <location>
        <begin position="1185"/>
        <end position="1237"/>
    </location>
</feature>
<dbReference type="CTD" id="23187"/>
<sequence length="1403" mass="153966">MRRPGRGLGWPPGPQELWSPRTMDTINRNQVGPGSKTPAMVQKGPLDLIETGKGLKVQTDKPHLVSLGSGRLSTAITLLPLEEGRTVIGSAARDISLQGPGLAPEHCYIENLRGTLTLYPCGNACTIDGLLVRQPTRLTQGCMLCLGQSTFLRFNHPAEAKWMKSMIPAGGRAPGPTYSPGPAESQSLVNGNHTPQPATQGPSACGSHSSLVSSIEKDLQEIMDSLVLEEPGAAGKKPAATSPLSPMANGGRYLLSPPTSPGAMSVGSSYENTSPAFSPLSSPASSGSCASHSPSGQEPAPSMPPLVPARSSSYHLALQPSQSRPSGARPSESPRLGRKGGHERPPSPGLRGLRTDSPAATVLAVACRATESPRAGGQLPLVAIGLSEYQASGARGQPTSIPGSPKFQPPVPAPRNKIGTLQDRPPSPFRELPGTERVLTTSPSRQLVGRTFSDGSATRTLQPPESPRLGRRGLDSMRELPPLSPSLSRRALSPMPARTTPDPKLTREVAESPRPRRWAAHGASPEDFSVTLGARGRRTRSPSPTLGESLAPRKGSFSGRLSPAYSLGSLTGASPHQSPRAQRKLSSGDLRVPVTRERKNSITEISDNEDDLLEYHRRQRQERLREQEMERLERQRLETILNLCAEYSRADGGPEAGELPSIGEAAAALALAGRRPSRGLVGGTGASARSNEEPGGATQRLWETVERSDEENLKEECSSTESTQQEHEDAPSAKLQGEVLALEEERAQVLGRVGQLKVRVKELEQQLQESAREAEMERALLQGEREAERALLQKEQKALDQLQEKLVTLETGIQKERDKERAELAAGRRHLEARQALYAELQTQLDNCPESVREQLQEQLRREAEALETETKLFEDLEFQQLERESRVEEERELAGQGLLRSKAELLRSIAKRKERLAVLDSQAGQIRSQAVQESERLARDKNASLQLLQKEKEKLAMLERRYHSLTGGRAFPKTTSTLKEVYRSKMDGEATSPLPRTRSGPLPSSSGSSSSSSQLSVATLGRSPSPKSTLLAQNGTSSLPRNLAATLQDIETKRQLALQQKVESLPAEPLPTDDPAGQQVIEEQRRRLAELKQKAAAEAQCQWDALHGAAPFPAGPSGFPQLLHHSILHHLPVSRERGEEGEHAYDTLSLESSDSMETSISTGGNSACSPDTMSSASGLDVGKTEEMEKMLKEAHAEKSRLMESREREMELRRQALEEERRRREQVERRLQGESTRRHQLVEKEVKMREKQFSQARPLTRYLPIRKEDFDLKTHIESSGHGVDTCLHVVLSSKVCRGYLVKMGGKIKSWKKRWFVFDRLKRTLSYYVDKHETKLKGVIYFQAIEEVYYDHLRSAAKSPNPALTFCVKTHDRLYYMVAPSAEAMRIWMDVIVTGAEGYTQFMN</sequence>
<feature type="compositionally biased region" description="Polar residues" evidence="7">
    <location>
        <begin position="568"/>
        <end position="580"/>
    </location>
</feature>
<feature type="compositionally biased region" description="Polar residues" evidence="7">
    <location>
        <begin position="310"/>
        <end position="325"/>
    </location>
</feature>
<feature type="coiled-coil region" evidence="6">
    <location>
        <begin position="932"/>
        <end position="962"/>
    </location>
</feature>
<feature type="region of interest" description="Disordered" evidence="7">
    <location>
        <begin position="167"/>
        <end position="210"/>
    </location>
</feature>
<reference evidence="10" key="1">
    <citation type="submission" date="2025-08" db="UniProtKB">
        <authorList>
            <consortium name="RefSeq"/>
        </authorList>
    </citation>
    <scope>IDENTIFICATION</scope>
    <source>
        <tissue evidence="10">Spleen</tissue>
    </source>
</reference>
<dbReference type="Gene3D" id="2.30.29.30">
    <property type="entry name" value="Pleckstrin-homology domain (PH domain)/Phosphotyrosine-binding domain (PTB)"/>
    <property type="match status" value="1"/>
</dbReference>
<dbReference type="Proteomes" id="UP000245320">
    <property type="component" value="Chromosome 8"/>
</dbReference>
<feature type="compositionally biased region" description="Polar residues" evidence="7">
    <location>
        <begin position="1153"/>
        <end position="1178"/>
    </location>
</feature>
<feature type="region of interest" description="Disordered" evidence="7">
    <location>
        <begin position="677"/>
        <end position="733"/>
    </location>
</feature>
<feature type="compositionally biased region" description="Gly residues" evidence="7">
    <location>
        <begin position="1"/>
        <end position="10"/>
    </location>
</feature>
<dbReference type="InterPro" id="IPR000253">
    <property type="entry name" value="FHA_dom"/>
</dbReference>
<dbReference type="CDD" id="cd22713">
    <property type="entry name" value="FHA_PHLB1"/>
    <property type="match status" value="1"/>
</dbReference>
<dbReference type="InterPro" id="IPR052212">
    <property type="entry name" value="PH-like_domain"/>
</dbReference>
<dbReference type="PANTHER" id="PTHR12156">
    <property type="entry name" value="PLECKSTRIN HOMOLOGY-LIKE DOMAIN, FAMILY B, MEMBER 3"/>
    <property type="match status" value="1"/>
</dbReference>
<evidence type="ECO:0000256" key="3">
    <source>
        <dbReference type="ARBA" id="ARBA00023054"/>
    </source>
</evidence>
<dbReference type="RefSeq" id="XP_033717874.1">
    <property type="nucleotide sequence ID" value="XM_033861983.1"/>
</dbReference>
<evidence type="ECO:0000256" key="4">
    <source>
        <dbReference type="ARBA" id="ARBA00069090"/>
    </source>
</evidence>
<dbReference type="FunFam" id="2.30.29.30:FF:000006">
    <property type="entry name" value="Pleckstrin homology like domain family B member 1"/>
    <property type="match status" value="1"/>
</dbReference>
<evidence type="ECO:0000256" key="1">
    <source>
        <dbReference type="ARBA" id="ARBA00022481"/>
    </source>
</evidence>
<dbReference type="InterPro" id="IPR008984">
    <property type="entry name" value="SMAD_FHA_dom_sf"/>
</dbReference>
<evidence type="ECO:0000313" key="9">
    <source>
        <dbReference type="Proteomes" id="UP000245320"/>
    </source>
</evidence>
<evidence type="ECO:0000256" key="5">
    <source>
        <dbReference type="ARBA" id="ARBA00077655"/>
    </source>
</evidence>
<accession>A0A6J3RU24</accession>
<feature type="compositionally biased region" description="Low complexity" evidence="7">
    <location>
        <begin position="993"/>
        <end position="1014"/>
    </location>
</feature>
<dbReference type="SUPFAM" id="SSF50729">
    <property type="entry name" value="PH domain-like"/>
    <property type="match status" value="1"/>
</dbReference>
<organism evidence="9 10">
    <name type="scientific">Tursiops truncatus</name>
    <name type="common">Atlantic bottle-nosed dolphin</name>
    <name type="synonym">Delphinus truncatus</name>
    <dbReference type="NCBI Taxonomy" id="9739"/>
    <lineage>
        <taxon>Eukaryota</taxon>
        <taxon>Metazoa</taxon>
        <taxon>Chordata</taxon>
        <taxon>Craniata</taxon>
        <taxon>Vertebrata</taxon>
        <taxon>Euteleostomi</taxon>
        <taxon>Mammalia</taxon>
        <taxon>Eutheria</taxon>
        <taxon>Laurasiatheria</taxon>
        <taxon>Artiodactyla</taxon>
        <taxon>Whippomorpha</taxon>
        <taxon>Cetacea</taxon>
        <taxon>Odontoceti</taxon>
        <taxon>Delphinidae</taxon>
        <taxon>Tursiops</taxon>
    </lineage>
</organism>
<feature type="region of interest" description="Disordered" evidence="7">
    <location>
        <begin position="1"/>
        <end position="21"/>
    </location>
</feature>
<protein>
    <recommendedName>
        <fullName evidence="4">Pleckstrin homology-like domain family B member 1</fullName>
    </recommendedName>
    <alternativeName>
        <fullName evidence="5">Protein LL5-alpha</fullName>
    </alternativeName>
</protein>
<evidence type="ECO:0000313" key="10">
    <source>
        <dbReference type="RefSeq" id="XP_033717874.1"/>
    </source>
</evidence>
<proteinExistence type="predicted"/>
<dbReference type="Gene3D" id="2.60.200.20">
    <property type="match status" value="1"/>
</dbReference>
<dbReference type="InterPro" id="IPR011993">
    <property type="entry name" value="PH-like_dom_sf"/>
</dbReference>
<dbReference type="SUPFAM" id="SSF49879">
    <property type="entry name" value="SMAD/FHA domain"/>
    <property type="match status" value="1"/>
</dbReference>
<dbReference type="PANTHER" id="PTHR12156:SF23">
    <property type="entry name" value="PLECKSTRIN HOMOLOGY-LIKE DOMAIN FAMILY B MEMBER 1"/>
    <property type="match status" value="1"/>
</dbReference>
<evidence type="ECO:0000259" key="8">
    <source>
        <dbReference type="PROSITE" id="PS50003"/>
    </source>
</evidence>
<dbReference type="CDD" id="cd14673">
    <property type="entry name" value="PH_PHLDB1_2"/>
    <property type="match status" value="1"/>
</dbReference>
<dbReference type="Pfam" id="PF00498">
    <property type="entry name" value="FHA"/>
    <property type="match status" value="1"/>
</dbReference>
<feature type="compositionally biased region" description="Basic and acidic residues" evidence="7">
    <location>
        <begin position="504"/>
        <end position="514"/>
    </location>
</feature>
<gene>
    <name evidence="10" type="primary">PHLDB1</name>
</gene>
<feature type="compositionally biased region" description="Low complexity" evidence="7">
    <location>
        <begin position="274"/>
        <end position="295"/>
    </location>
</feature>
<feature type="compositionally biased region" description="Polar residues" evidence="7">
    <location>
        <begin position="184"/>
        <end position="210"/>
    </location>
</feature>
<feature type="region of interest" description="Disordered" evidence="7">
    <location>
        <begin position="1153"/>
        <end position="1179"/>
    </location>
</feature>
<name>A0A6J3RU24_TURTR</name>
<feature type="region of interest" description="Disordered" evidence="7">
    <location>
        <begin position="987"/>
        <end position="1038"/>
    </location>
</feature>
<dbReference type="InterPro" id="IPR001849">
    <property type="entry name" value="PH_domain"/>
</dbReference>
<keyword evidence="3 6" id="KW-0175">Coiled coil</keyword>
<feature type="compositionally biased region" description="Polar residues" evidence="7">
    <location>
        <begin position="1026"/>
        <end position="1038"/>
    </location>
</feature>
<dbReference type="PROSITE" id="PS50003">
    <property type="entry name" value="PH_DOMAIN"/>
    <property type="match status" value="1"/>
</dbReference>
<feature type="compositionally biased region" description="Basic and acidic residues" evidence="7">
    <location>
        <begin position="703"/>
        <end position="717"/>
    </location>
</feature>
<evidence type="ECO:0000256" key="7">
    <source>
        <dbReference type="SAM" id="MobiDB-lite"/>
    </source>
</evidence>
<dbReference type="InterPro" id="IPR037810">
    <property type="entry name" value="PHLDB1/2/3_PH"/>
</dbReference>
<feature type="region of interest" description="Disordered" evidence="7">
    <location>
        <begin position="393"/>
        <end position="600"/>
    </location>
</feature>
<keyword evidence="1" id="KW-0488">Methylation</keyword>
<keyword evidence="9" id="KW-1185">Reference proteome</keyword>
<feature type="compositionally biased region" description="Low complexity" evidence="7">
    <location>
        <begin position="485"/>
        <end position="494"/>
    </location>
</feature>
<dbReference type="GO" id="GO:0045180">
    <property type="term" value="C:basal cortex"/>
    <property type="evidence" value="ECO:0007669"/>
    <property type="project" value="TreeGrafter"/>
</dbReference>
<keyword evidence="2" id="KW-0597">Phosphoprotein</keyword>
<evidence type="ECO:0000256" key="6">
    <source>
        <dbReference type="SAM" id="Coils"/>
    </source>
</evidence>